<evidence type="ECO:0000256" key="1">
    <source>
        <dbReference type="ARBA" id="ARBA00022723"/>
    </source>
</evidence>
<dbReference type="InterPro" id="IPR050248">
    <property type="entry name" value="Polysacc_deacetylase_ArnD"/>
</dbReference>
<keyword evidence="2" id="KW-0378">Hydrolase</keyword>
<protein>
    <recommendedName>
        <fullName evidence="4">NodB homology domain-containing protein</fullName>
    </recommendedName>
</protein>
<dbReference type="EMBL" id="BAAATD010000002">
    <property type="protein sequence ID" value="GAA2583343.1"/>
    <property type="molecule type" value="Genomic_DNA"/>
</dbReference>
<sequence>MRGTFMTRRWTAVAAALAVSAWLSTLDPVVMPLAAPTADPAGLVAVPAGRPVVAAPPRKIDCRRVKCVALTFDDGPTAPTSKLLTILAQRKVRATFFLVGRNVAKRPQVVRSELAGGHELANHSYTHTDLARASAARVRSELGRTQSAIKRATGVTPRLMRPPYGSTDRTVASVTRKMRLAQILWAVDPNDWRDRNRRTVERRVVAATRPGYIVLMHDIHPTTVAAVPNIIKRLAAKGYVFVTVSELFGKPLTPGKKYAKRRS</sequence>
<organism evidence="5 6">
    <name type="scientific">Actinomadura fulvescens</name>
    <dbReference type="NCBI Taxonomy" id="46160"/>
    <lineage>
        <taxon>Bacteria</taxon>
        <taxon>Bacillati</taxon>
        <taxon>Actinomycetota</taxon>
        <taxon>Actinomycetes</taxon>
        <taxon>Streptosporangiales</taxon>
        <taxon>Thermomonosporaceae</taxon>
        <taxon>Actinomadura</taxon>
    </lineage>
</organism>
<reference evidence="5 6" key="1">
    <citation type="journal article" date="2019" name="Int. J. Syst. Evol. Microbiol.">
        <title>The Global Catalogue of Microorganisms (GCM) 10K type strain sequencing project: providing services to taxonomists for standard genome sequencing and annotation.</title>
        <authorList>
            <consortium name="The Broad Institute Genomics Platform"/>
            <consortium name="The Broad Institute Genome Sequencing Center for Infectious Disease"/>
            <person name="Wu L."/>
            <person name="Ma J."/>
        </authorList>
    </citation>
    <scope>NUCLEOTIDE SEQUENCE [LARGE SCALE GENOMIC DNA]</scope>
    <source>
        <strain evidence="5 6">JCM 6833</strain>
    </source>
</reference>
<dbReference type="PROSITE" id="PS51677">
    <property type="entry name" value="NODB"/>
    <property type="match status" value="1"/>
</dbReference>
<evidence type="ECO:0000259" key="4">
    <source>
        <dbReference type="PROSITE" id="PS51677"/>
    </source>
</evidence>
<proteinExistence type="predicted"/>
<dbReference type="InterPro" id="IPR011330">
    <property type="entry name" value="Glyco_hydro/deAcase_b/a-brl"/>
</dbReference>
<dbReference type="Proteomes" id="UP001501509">
    <property type="component" value="Unassembled WGS sequence"/>
</dbReference>
<accession>A0ABN3PFL0</accession>
<feature type="signal peptide" evidence="3">
    <location>
        <begin position="1"/>
        <end position="25"/>
    </location>
</feature>
<dbReference type="SUPFAM" id="SSF88713">
    <property type="entry name" value="Glycoside hydrolase/deacetylase"/>
    <property type="match status" value="1"/>
</dbReference>
<feature type="domain" description="NodB homology" evidence="4">
    <location>
        <begin position="66"/>
        <end position="242"/>
    </location>
</feature>
<gene>
    <name evidence="5" type="ORF">GCM10010411_15020</name>
</gene>
<dbReference type="RefSeq" id="WP_344539034.1">
    <property type="nucleotide sequence ID" value="NZ_BAAATD010000002.1"/>
</dbReference>
<dbReference type="Pfam" id="PF01522">
    <property type="entry name" value="Polysacc_deac_1"/>
    <property type="match status" value="1"/>
</dbReference>
<dbReference type="InterPro" id="IPR002509">
    <property type="entry name" value="NODB_dom"/>
</dbReference>
<feature type="chain" id="PRO_5046923256" description="NodB homology domain-containing protein" evidence="3">
    <location>
        <begin position="26"/>
        <end position="263"/>
    </location>
</feature>
<name>A0ABN3PFL0_9ACTN</name>
<keyword evidence="3" id="KW-0732">Signal</keyword>
<dbReference type="CDD" id="cd10917">
    <property type="entry name" value="CE4_NodB_like_6s_7s"/>
    <property type="match status" value="1"/>
</dbReference>
<evidence type="ECO:0000313" key="6">
    <source>
        <dbReference type="Proteomes" id="UP001501509"/>
    </source>
</evidence>
<dbReference type="PANTHER" id="PTHR10587:SF133">
    <property type="entry name" value="CHITIN DEACETYLASE 1-RELATED"/>
    <property type="match status" value="1"/>
</dbReference>
<comment type="caution">
    <text evidence="5">The sequence shown here is derived from an EMBL/GenBank/DDBJ whole genome shotgun (WGS) entry which is preliminary data.</text>
</comment>
<evidence type="ECO:0000313" key="5">
    <source>
        <dbReference type="EMBL" id="GAA2583343.1"/>
    </source>
</evidence>
<keyword evidence="1" id="KW-0479">Metal-binding</keyword>
<dbReference type="PANTHER" id="PTHR10587">
    <property type="entry name" value="GLYCOSYL TRANSFERASE-RELATED"/>
    <property type="match status" value="1"/>
</dbReference>
<keyword evidence="6" id="KW-1185">Reference proteome</keyword>
<dbReference type="Gene3D" id="3.20.20.370">
    <property type="entry name" value="Glycoside hydrolase/deacetylase"/>
    <property type="match status" value="1"/>
</dbReference>
<evidence type="ECO:0000256" key="3">
    <source>
        <dbReference type="SAM" id="SignalP"/>
    </source>
</evidence>
<evidence type="ECO:0000256" key="2">
    <source>
        <dbReference type="ARBA" id="ARBA00022801"/>
    </source>
</evidence>